<feature type="region of interest" description="Disordered" evidence="6">
    <location>
        <begin position="303"/>
        <end position="322"/>
    </location>
</feature>
<protein>
    <recommendedName>
        <fullName evidence="5">Ribosome biogenesis regulatory protein</fullName>
    </recommendedName>
</protein>
<feature type="region of interest" description="Disordered" evidence="6">
    <location>
        <begin position="249"/>
        <end position="276"/>
    </location>
</feature>
<proteinExistence type="inferred from homology"/>
<feature type="compositionally biased region" description="Basic and acidic residues" evidence="6">
    <location>
        <begin position="210"/>
        <end position="220"/>
    </location>
</feature>
<evidence type="ECO:0000256" key="3">
    <source>
        <dbReference type="ARBA" id="ARBA00022517"/>
    </source>
</evidence>
<feature type="compositionally biased region" description="Basic and acidic residues" evidence="6">
    <location>
        <begin position="311"/>
        <end position="322"/>
    </location>
</feature>
<dbReference type="Proteomes" id="UP000001396">
    <property type="component" value="Unassembled WGS sequence"/>
</dbReference>
<accession>D3BEK8</accession>
<feature type="region of interest" description="Disordered" evidence="6">
    <location>
        <begin position="165"/>
        <end position="220"/>
    </location>
</feature>
<feature type="compositionally biased region" description="Basic and acidic residues" evidence="6">
    <location>
        <begin position="165"/>
        <end position="187"/>
    </location>
</feature>
<dbReference type="InParanoid" id="D3BEK8"/>
<evidence type="ECO:0000256" key="2">
    <source>
        <dbReference type="ARBA" id="ARBA00010077"/>
    </source>
</evidence>
<dbReference type="EMBL" id="ADBJ01000031">
    <property type="protein sequence ID" value="EFA80339.1"/>
    <property type="molecule type" value="Genomic_DNA"/>
</dbReference>
<dbReference type="OMA" id="ACDKNRI"/>
<sequence length="322" mass="36906">MSTSTTSTGVVNASDILENSRYSSGHLVDKDDTLKYDLKNLTAYDYSSINKVEFKENEEEYLKNLSRDNVQLLVTKLFSLPIKAIEEGALALLPNDFASLTPTPREKELPSAKSHTRWEAFAALKGIKKKGKKARMEWDEHYQEYRQSYGANRANKHEDYIMEAKESDKVGEDPFSKAEEEKREKVNKQKKRENRNLEESSMRSNAGIGKVKDFGKDNRSQLKSDIGNTFNVAKVSTASMGKFDRLMKDEAVKPQRNVKKQRGLGDDSNIANENKSNMKVLDRIFNKESNINVDKATNQFIAQEQKANYNKKFDRPQKRQKK</sequence>
<dbReference type="RefSeq" id="XP_020432459.1">
    <property type="nucleotide sequence ID" value="XM_020578011.1"/>
</dbReference>
<keyword evidence="3 5" id="KW-0690">Ribosome biogenesis</keyword>
<evidence type="ECO:0000313" key="8">
    <source>
        <dbReference type="Proteomes" id="UP000001396"/>
    </source>
</evidence>
<evidence type="ECO:0000256" key="1">
    <source>
        <dbReference type="ARBA" id="ARBA00004123"/>
    </source>
</evidence>
<name>D3BEK8_HETP5</name>
<organism evidence="7 8">
    <name type="scientific">Heterostelium pallidum (strain ATCC 26659 / Pp 5 / PN500)</name>
    <name type="common">Cellular slime mold</name>
    <name type="synonym">Polysphondylium pallidum</name>
    <dbReference type="NCBI Taxonomy" id="670386"/>
    <lineage>
        <taxon>Eukaryota</taxon>
        <taxon>Amoebozoa</taxon>
        <taxon>Evosea</taxon>
        <taxon>Eumycetozoa</taxon>
        <taxon>Dictyostelia</taxon>
        <taxon>Acytosteliales</taxon>
        <taxon>Acytosteliaceae</taxon>
        <taxon>Heterostelium</taxon>
    </lineage>
</organism>
<comment type="function">
    <text evidence="5">Involved in ribosomal large subunit assembly.</text>
</comment>
<dbReference type="AlphaFoldDB" id="D3BEK8"/>
<keyword evidence="8" id="KW-1185">Reference proteome</keyword>
<dbReference type="InterPro" id="IPR007023">
    <property type="entry name" value="Ribosom_reg"/>
</dbReference>
<dbReference type="GO" id="GO:0042254">
    <property type="term" value="P:ribosome biogenesis"/>
    <property type="evidence" value="ECO:0007669"/>
    <property type="project" value="UniProtKB-KW"/>
</dbReference>
<dbReference type="Pfam" id="PF04939">
    <property type="entry name" value="RRS1"/>
    <property type="match status" value="1"/>
</dbReference>
<comment type="caution">
    <text evidence="7">The sequence shown here is derived from an EMBL/GenBank/DDBJ whole genome shotgun (WGS) entry which is preliminary data.</text>
</comment>
<evidence type="ECO:0000256" key="5">
    <source>
        <dbReference type="RuleBase" id="RU364132"/>
    </source>
</evidence>
<evidence type="ECO:0000256" key="4">
    <source>
        <dbReference type="ARBA" id="ARBA00023242"/>
    </source>
</evidence>
<dbReference type="GeneID" id="31362653"/>
<dbReference type="FunCoup" id="D3BEK8">
    <property type="interactions" value="624"/>
</dbReference>
<evidence type="ECO:0000256" key="6">
    <source>
        <dbReference type="SAM" id="MobiDB-lite"/>
    </source>
</evidence>
<comment type="similarity">
    <text evidence="2 5">Belongs to the RRS1 family.</text>
</comment>
<evidence type="ECO:0000313" key="7">
    <source>
        <dbReference type="EMBL" id="EFA80339.1"/>
    </source>
</evidence>
<dbReference type="GO" id="GO:0005634">
    <property type="term" value="C:nucleus"/>
    <property type="evidence" value="ECO:0007669"/>
    <property type="project" value="UniProtKB-SubCell"/>
</dbReference>
<gene>
    <name evidence="7" type="primary">rrs1</name>
    <name evidence="7" type="ORF">PPL_07172</name>
</gene>
<reference evidence="7 8" key="1">
    <citation type="journal article" date="2011" name="Genome Res.">
        <title>Phylogeny-wide analysis of social amoeba genomes highlights ancient origins for complex intercellular communication.</title>
        <authorList>
            <person name="Heidel A.J."/>
            <person name="Lawal H.M."/>
            <person name="Felder M."/>
            <person name="Schilde C."/>
            <person name="Helps N.R."/>
            <person name="Tunggal B."/>
            <person name="Rivero F."/>
            <person name="John U."/>
            <person name="Schleicher M."/>
            <person name="Eichinger L."/>
            <person name="Platzer M."/>
            <person name="Noegel A.A."/>
            <person name="Schaap P."/>
            <person name="Gloeckner G."/>
        </authorList>
    </citation>
    <scope>NUCLEOTIDE SEQUENCE [LARGE SCALE GENOMIC DNA]</scope>
    <source>
        <strain evidence="8">ATCC 26659 / Pp 5 / PN500</strain>
    </source>
</reference>
<comment type="subcellular location">
    <subcellularLocation>
        <location evidence="1 5">Nucleus</location>
    </subcellularLocation>
</comment>
<dbReference type="STRING" id="670386.D3BEK8"/>
<keyword evidence="4 5" id="KW-0539">Nucleus</keyword>